<keyword evidence="3" id="KW-0378">Hydrolase</keyword>
<feature type="domain" description="Metallo-beta-lactamase" evidence="5">
    <location>
        <begin position="33"/>
        <end position="259"/>
    </location>
</feature>
<evidence type="ECO:0000256" key="2">
    <source>
        <dbReference type="ARBA" id="ARBA00022723"/>
    </source>
</evidence>
<dbReference type="AlphaFoldDB" id="A0A1Y6CKZ2"/>
<evidence type="ECO:0000256" key="3">
    <source>
        <dbReference type="ARBA" id="ARBA00022801"/>
    </source>
</evidence>
<proteinExistence type="inferred from homology"/>
<protein>
    <submittedName>
        <fullName evidence="6">Metallo-beta-lactamase superfamily protein</fullName>
    </submittedName>
</protein>
<dbReference type="InterPro" id="IPR036866">
    <property type="entry name" value="RibonucZ/Hydroxyglut_hydro"/>
</dbReference>
<evidence type="ECO:0000256" key="4">
    <source>
        <dbReference type="ARBA" id="ARBA00022833"/>
    </source>
</evidence>
<dbReference type="Pfam" id="PF00753">
    <property type="entry name" value="Lactamase_B"/>
    <property type="match status" value="1"/>
</dbReference>
<evidence type="ECO:0000256" key="1">
    <source>
        <dbReference type="ARBA" id="ARBA00007749"/>
    </source>
</evidence>
<dbReference type="GO" id="GO:0046872">
    <property type="term" value="F:metal ion binding"/>
    <property type="evidence" value="ECO:0007669"/>
    <property type="project" value="UniProtKB-KW"/>
</dbReference>
<dbReference type="EMBL" id="FWZT01000028">
    <property type="protein sequence ID" value="SMF74240.1"/>
    <property type="molecule type" value="Genomic_DNA"/>
</dbReference>
<dbReference type="InterPro" id="IPR001279">
    <property type="entry name" value="Metallo-B-lactamas"/>
</dbReference>
<dbReference type="SUPFAM" id="SSF56281">
    <property type="entry name" value="Metallo-hydrolase/oxidoreductase"/>
    <property type="match status" value="1"/>
</dbReference>
<keyword evidence="7" id="KW-1185">Reference proteome</keyword>
<dbReference type="CDD" id="cd07742">
    <property type="entry name" value="metallo-hydrolase-like_MBL-fold"/>
    <property type="match status" value="1"/>
</dbReference>
<dbReference type="PANTHER" id="PTHR42978">
    <property type="entry name" value="QUORUM-QUENCHING LACTONASE YTNP-RELATED-RELATED"/>
    <property type="match status" value="1"/>
</dbReference>
<sequence length="263" mass="29949">MKVIRLNCGSLCPPVTERLLLGRGSLVSPGCLTCRCFLIESKDRLILVDTGLGHDDLKVYRGRFGLDNHITLRPKLDPQQSALRQIERMGYKAADVREIIVTHLDPDHAGGLSDFPGARIHIHQKEWDEVSHQPCHRRYRPTQWGHVKTWQTYSNFGDIWFGFQSCHQLDGVDEDIFLVPLIGHTAGSMGVAVREEDSWHFHAGDAFFVKQEIEGRTIPKLQKIITEQLAYDNQARLQNVNRIAKLHQDQANVFVTCSHDPDL</sequence>
<comment type="similarity">
    <text evidence="1">Belongs to the metallo-beta-lactamase superfamily.</text>
</comment>
<keyword evidence="4" id="KW-0862">Zinc</keyword>
<gene>
    <name evidence="6" type="ORF">SAMN06296036_12842</name>
</gene>
<dbReference type="Proteomes" id="UP000192907">
    <property type="component" value="Unassembled WGS sequence"/>
</dbReference>
<dbReference type="PANTHER" id="PTHR42978:SF3">
    <property type="entry name" value="BLR3078 PROTEIN"/>
    <property type="match status" value="1"/>
</dbReference>
<dbReference type="STRING" id="1513793.SAMN06296036_12842"/>
<name>A0A1Y6CKZ2_9BACT</name>
<organism evidence="6 7">
    <name type="scientific">Pseudobacteriovorax antillogorgiicola</name>
    <dbReference type="NCBI Taxonomy" id="1513793"/>
    <lineage>
        <taxon>Bacteria</taxon>
        <taxon>Pseudomonadati</taxon>
        <taxon>Bdellovibrionota</taxon>
        <taxon>Oligoflexia</taxon>
        <taxon>Oligoflexales</taxon>
        <taxon>Pseudobacteriovoracaceae</taxon>
        <taxon>Pseudobacteriovorax</taxon>
    </lineage>
</organism>
<evidence type="ECO:0000313" key="6">
    <source>
        <dbReference type="EMBL" id="SMF74240.1"/>
    </source>
</evidence>
<reference evidence="7" key="1">
    <citation type="submission" date="2017-04" db="EMBL/GenBank/DDBJ databases">
        <authorList>
            <person name="Varghese N."/>
            <person name="Submissions S."/>
        </authorList>
    </citation>
    <scope>NUCLEOTIDE SEQUENCE [LARGE SCALE GENOMIC DNA]</scope>
    <source>
        <strain evidence="7">RKEM611</strain>
    </source>
</reference>
<accession>A0A1Y6CKZ2</accession>
<keyword evidence="2" id="KW-0479">Metal-binding</keyword>
<evidence type="ECO:0000259" key="5">
    <source>
        <dbReference type="SMART" id="SM00849"/>
    </source>
</evidence>
<dbReference type="Gene3D" id="3.60.15.10">
    <property type="entry name" value="Ribonuclease Z/Hydroxyacylglutathione hydrolase-like"/>
    <property type="match status" value="1"/>
</dbReference>
<dbReference type="SMART" id="SM00849">
    <property type="entry name" value="Lactamase_B"/>
    <property type="match status" value="1"/>
</dbReference>
<dbReference type="GO" id="GO:0016787">
    <property type="term" value="F:hydrolase activity"/>
    <property type="evidence" value="ECO:0007669"/>
    <property type="project" value="UniProtKB-KW"/>
</dbReference>
<evidence type="ECO:0000313" key="7">
    <source>
        <dbReference type="Proteomes" id="UP000192907"/>
    </source>
</evidence>
<dbReference type="InterPro" id="IPR051013">
    <property type="entry name" value="MBL_superfamily_lactonases"/>
</dbReference>